<feature type="domain" description="Tail specific protease" evidence="1">
    <location>
        <begin position="197"/>
        <end position="395"/>
    </location>
</feature>
<dbReference type="InterPro" id="IPR005151">
    <property type="entry name" value="Tail-specific_protease"/>
</dbReference>
<protein>
    <recommendedName>
        <fullName evidence="1">Tail specific protease domain-containing protein</fullName>
    </recommendedName>
</protein>
<dbReference type="Pfam" id="PF14684">
    <property type="entry name" value="Tricorn_C1"/>
    <property type="match status" value="1"/>
</dbReference>
<dbReference type="SMART" id="SM00245">
    <property type="entry name" value="TSPc"/>
    <property type="match status" value="1"/>
</dbReference>
<organism evidence="2 3">
    <name type="scientific">Niastella soli</name>
    <dbReference type="NCBI Taxonomy" id="2821487"/>
    <lineage>
        <taxon>Bacteria</taxon>
        <taxon>Pseudomonadati</taxon>
        <taxon>Bacteroidota</taxon>
        <taxon>Chitinophagia</taxon>
        <taxon>Chitinophagales</taxon>
        <taxon>Chitinophagaceae</taxon>
        <taxon>Niastella</taxon>
    </lineage>
</organism>
<dbReference type="Gene3D" id="3.90.226.10">
    <property type="entry name" value="2-enoyl-CoA Hydratase, Chain A, domain 1"/>
    <property type="match status" value="1"/>
</dbReference>
<dbReference type="InterPro" id="IPR028204">
    <property type="entry name" value="Tricorn_C1"/>
</dbReference>
<dbReference type="Pfam" id="PF03572">
    <property type="entry name" value="Peptidase_S41"/>
    <property type="match status" value="1"/>
</dbReference>
<gene>
    <name evidence="2" type="ORF">J7I42_26780</name>
</gene>
<name>A0ABS3Z1D6_9BACT</name>
<dbReference type="PROSITE" id="PS51257">
    <property type="entry name" value="PROKAR_LIPOPROTEIN"/>
    <property type="match status" value="1"/>
</dbReference>
<evidence type="ECO:0000259" key="1">
    <source>
        <dbReference type="SMART" id="SM00245"/>
    </source>
</evidence>
<evidence type="ECO:0000313" key="2">
    <source>
        <dbReference type="EMBL" id="MBO9203919.1"/>
    </source>
</evidence>
<dbReference type="Proteomes" id="UP000677244">
    <property type="component" value="Unassembled WGS sequence"/>
</dbReference>
<sequence>MVTRINNLINKINSRWGRSALLLLVLSSTLGACRKEVKPERLTSYYGRSYTEIFEAFWNGMNTNYMFWDVETVNWDNMYKTYKPRFEYLDQTKNDPQNPQRAVQFLVDMTKDLADSHLSLSFNGLTDYMISGYPVTGTNVFNPSAIRHQLRGDELYVPRSTFDVIIPKYYLTKAEMGTGTANDGTVWRINMGIIPRNNKNILYLEYKDFELQSQYYAVNTTANPVKPVLDNFFRYTKDPSIDGLILDLRGNPGGSVPDLDFLLGRLVTSPVHVTNTRTRNGNGRLDYTPWVKGYVHPQQGSTDFKKPIVVLVDKNSVSMSEMTSMSIKAIWPNAKLVGEHTWGGTGQIPSSDVKYMGGQFVAANFVQVYCAGVELRDVNMVCYENKGLTPDIQIAYDTTAIKRNIDVQLEKGLEVVTK</sequence>
<dbReference type="RefSeq" id="WP_209141982.1">
    <property type="nucleotide sequence ID" value="NZ_JAGHKO010000011.1"/>
</dbReference>
<dbReference type="SUPFAM" id="SSF52096">
    <property type="entry name" value="ClpP/crotonase"/>
    <property type="match status" value="1"/>
</dbReference>
<dbReference type="InterPro" id="IPR029045">
    <property type="entry name" value="ClpP/crotonase-like_dom_sf"/>
</dbReference>
<evidence type="ECO:0000313" key="3">
    <source>
        <dbReference type="Proteomes" id="UP000677244"/>
    </source>
</evidence>
<comment type="caution">
    <text evidence="2">The sequence shown here is derived from an EMBL/GenBank/DDBJ whole genome shotgun (WGS) entry which is preliminary data.</text>
</comment>
<dbReference type="Gene3D" id="3.30.750.44">
    <property type="match status" value="1"/>
</dbReference>
<reference evidence="2 3" key="1">
    <citation type="submission" date="2021-03" db="EMBL/GenBank/DDBJ databases">
        <title>Assistant Professor.</title>
        <authorList>
            <person name="Huq M.A."/>
        </authorList>
    </citation>
    <scope>NUCLEOTIDE SEQUENCE [LARGE SCALE GENOMIC DNA]</scope>
    <source>
        <strain evidence="2 3">MAH-29</strain>
    </source>
</reference>
<keyword evidence="3" id="KW-1185">Reference proteome</keyword>
<dbReference type="PANTHER" id="PTHR32060">
    <property type="entry name" value="TAIL-SPECIFIC PROTEASE"/>
    <property type="match status" value="1"/>
</dbReference>
<dbReference type="PANTHER" id="PTHR32060:SF30">
    <property type="entry name" value="CARBOXY-TERMINAL PROCESSING PROTEASE CTPA"/>
    <property type="match status" value="1"/>
</dbReference>
<proteinExistence type="predicted"/>
<accession>A0ABS3Z1D6</accession>
<dbReference type="EMBL" id="JAGHKO010000011">
    <property type="protein sequence ID" value="MBO9203919.1"/>
    <property type="molecule type" value="Genomic_DNA"/>
</dbReference>